<feature type="signal peptide" evidence="2">
    <location>
        <begin position="1"/>
        <end position="47"/>
    </location>
</feature>
<keyword evidence="4" id="KW-1185">Reference proteome</keyword>
<proteinExistence type="predicted"/>
<dbReference type="SUPFAM" id="SSF50814">
    <property type="entry name" value="Lipocalins"/>
    <property type="match status" value="1"/>
</dbReference>
<dbReference type="Proteomes" id="UP001378592">
    <property type="component" value="Unassembled WGS sequence"/>
</dbReference>
<accession>A0AAN9Z647</accession>
<dbReference type="InterPro" id="IPR012674">
    <property type="entry name" value="Calycin"/>
</dbReference>
<dbReference type="Gene3D" id="2.40.128.20">
    <property type="match status" value="1"/>
</dbReference>
<name>A0AAN9Z647_9ORTH</name>
<evidence type="ECO:0000256" key="1">
    <source>
        <dbReference type="SAM" id="MobiDB-lite"/>
    </source>
</evidence>
<gene>
    <name evidence="3" type="ORF">R5R35_009173</name>
</gene>
<dbReference type="AlphaFoldDB" id="A0AAN9Z647"/>
<dbReference type="EMBL" id="JAZDUA010000206">
    <property type="protein sequence ID" value="KAK7864329.1"/>
    <property type="molecule type" value="Genomic_DNA"/>
</dbReference>
<feature type="region of interest" description="Disordered" evidence="1">
    <location>
        <begin position="1"/>
        <end position="23"/>
    </location>
</feature>
<evidence type="ECO:0000256" key="2">
    <source>
        <dbReference type="SAM" id="SignalP"/>
    </source>
</evidence>
<evidence type="ECO:0000313" key="4">
    <source>
        <dbReference type="Proteomes" id="UP001378592"/>
    </source>
</evidence>
<sequence>MPRAAHSRSRPTPPPRPPPPARTHSARALLLLAALAAAALLPLGGHASSPTMTEVSDCHGVPAQSALNLDKMRGVWYVVQVAEHLPQGPTRATASTTACPKIDLGPAWAAAPDVRMRLRWHENHHHVSYNLRLPEPETHKGYWLVDQPQNGSLTTNERYRQFEGAVMVMKATATHVVLTFCGNPGAERQVYSVVMAREPSLPKHDLASVNSMLVNRGLPQTALKSTCKDFRAGGAGAPAATPTLAALATALAAALAAWP</sequence>
<evidence type="ECO:0000313" key="3">
    <source>
        <dbReference type="EMBL" id="KAK7864329.1"/>
    </source>
</evidence>
<comment type="caution">
    <text evidence="3">The sequence shown here is derived from an EMBL/GenBank/DDBJ whole genome shotgun (WGS) entry which is preliminary data.</text>
</comment>
<reference evidence="3 4" key="1">
    <citation type="submission" date="2024-03" db="EMBL/GenBank/DDBJ databases">
        <title>The genome assembly and annotation of the cricket Gryllus longicercus Weissman &amp; Gray.</title>
        <authorList>
            <person name="Szrajer S."/>
            <person name="Gray D."/>
            <person name="Ylla G."/>
        </authorList>
    </citation>
    <scope>NUCLEOTIDE SEQUENCE [LARGE SCALE GENOMIC DNA]</scope>
    <source>
        <strain evidence="3">DAG 2021-001</strain>
        <tissue evidence="3">Whole body minus gut</tissue>
    </source>
</reference>
<feature type="chain" id="PRO_5042966091" evidence="2">
    <location>
        <begin position="48"/>
        <end position="259"/>
    </location>
</feature>
<keyword evidence="2" id="KW-0732">Signal</keyword>
<protein>
    <submittedName>
        <fullName evidence="3">Uncharacterized protein</fullName>
    </submittedName>
</protein>
<feature type="compositionally biased region" description="Pro residues" evidence="1">
    <location>
        <begin position="11"/>
        <end position="21"/>
    </location>
</feature>
<organism evidence="3 4">
    <name type="scientific">Gryllus longicercus</name>
    <dbReference type="NCBI Taxonomy" id="2509291"/>
    <lineage>
        <taxon>Eukaryota</taxon>
        <taxon>Metazoa</taxon>
        <taxon>Ecdysozoa</taxon>
        <taxon>Arthropoda</taxon>
        <taxon>Hexapoda</taxon>
        <taxon>Insecta</taxon>
        <taxon>Pterygota</taxon>
        <taxon>Neoptera</taxon>
        <taxon>Polyneoptera</taxon>
        <taxon>Orthoptera</taxon>
        <taxon>Ensifera</taxon>
        <taxon>Gryllidea</taxon>
        <taxon>Grylloidea</taxon>
        <taxon>Gryllidae</taxon>
        <taxon>Gryllinae</taxon>
        <taxon>Gryllus</taxon>
    </lineage>
</organism>